<comment type="caution">
    <text evidence="2">The sequence shown here is derived from an EMBL/GenBank/DDBJ whole genome shotgun (WGS) entry which is preliminary data.</text>
</comment>
<dbReference type="InterPro" id="IPR029058">
    <property type="entry name" value="AB_hydrolase_fold"/>
</dbReference>
<evidence type="ECO:0000313" key="2">
    <source>
        <dbReference type="EMBL" id="TWD77098.1"/>
    </source>
</evidence>
<organism evidence="2 3">
    <name type="scientific">Variovorax beijingensis</name>
    <dbReference type="NCBI Taxonomy" id="2496117"/>
    <lineage>
        <taxon>Bacteria</taxon>
        <taxon>Pseudomonadati</taxon>
        <taxon>Pseudomonadota</taxon>
        <taxon>Betaproteobacteria</taxon>
        <taxon>Burkholderiales</taxon>
        <taxon>Comamonadaceae</taxon>
        <taxon>Variovorax</taxon>
    </lineage>
</organism>
<feature type="domain" description="AB hydrolase-1" evidence="1">
    <location>
        <begin position="27"/>
        <end position="275"/>
    </location>
</feature>
<accession>A0A561BE64</accession>
<evidence type="ECO:0000313" key="3">
    <source>
        <dbReference type="Proteomes" id="UP000319722"/>
    </source>
</evidence>
<dbReference type="GO" id="GO:0046464">
    <property type="term" value="P:acylglycerol catabolic process"/>
    <property type="evidence" value="ECO:0007669"/>
    <property type="project" value="TreeGrafter"/>
</dbReference>
<dbReference type="GO" id="GO:0047372">
    <property type="term" value="F:monoacylglycerol lipase activity"/>
    <property type="evidence" value="ECO:0007669"/>
    <property type="project" value="TreeGrafter"/>
</dbReference>
<evidence type="ECO:0000259" key="1">
    <source>
        <dbReference type="Pfam" id="PF12697"/>
    </source>
</evidence>
<dbReference type="Pfam" id="PF12697">
    <property type="entry name" value="Abhydrolase_6"/>
    <property type="match status" value="1"/>
</dbReference>
<dbReference type="InterPro" id="IPR000073">
    <property type="entry name" value="AB_hydrolase_1"/>
</dbReference>
<dbReference type="PANTHER" id="PTHR43798:SF33">
    <property type="entry name" value="HYDROLASE, PUTATIVE (AFU_ORTHOLOGUE AFUA_2G14860)-RELATED"/>
    <property type="match status" value="1"/>
</dbReference>
<dbReference type="OrthoDB" id="9780765at2"/>
<protein>
    <submittedName>
        <fullName evidence="2">Pimeloyl-ACP methyl ester carboxylesterase</fullName>
    </submittedName>
</protein>
<dbReference type="Proteomes" id="UP000319722">
    <property type="component" value="Unassembled WGS sequence"/>
</dbReference>
<dbReference type="AlphaFoldDB" id="A0A561BE64"/>
<dbReference type="PANTHER" id="PTHR43798">
    <property type="entry name" value="MONOACYLGLYCEROL LIPASE"/>
    <property type="match status" value="1"/>
</dbReference>
<sequence>MARESTLSIDGLTLSYRCAGDPRSPWLVLLHGWPQSKSIYDPVLDELGSDAHAIAFDLPGIGGSLGMPPAASPCELHVLAGLLLRAAESLGAHSIVFAGVDIGGMLAFAAAREHGARIAGAVVMNTVIPGVAPWSRLIAEPRIWHFAFHAIPQLPELLVSGRERAYFDYFYDLLAGDKHALTNEIRNDWTRAYQRPEALKAGFDWYRALESAAQRNASPVRIDTPILYLRGDAGGRDIDDYADGLRKAGAANLRSQLISGSGEFLPIEAPAATCEALRAFRAELGHAA</sequence>
<dbReference type="InterPro" id="IPR050266">
    <property type="entry name" value="AB_hydrolase_sf"/>
</dbReference>
<dbReference type="RefSeq" id="WP_145746325.1">
    <property type="nucleotide sequence ID" value="NZ_VIVL01000010.1"/>
</dbReference>
<dbReference type="SUPFAM" id="SSF53474">
    <property type="entry name" value="alpha/beta-Hydrolases"/>
    <property type="match status" value="1"/>
</dbReference>
<name>A0A561BE64_9BURK</name>
<proteinExistence type="predicted"/>
<dbReference type="Gene3D" id="3.40.50.1820">
    <property type="entry name" value="alpha/beta hydrolase"/>
    <property type="match status" value="1"/>
</dbReference>
<gene>
    <name evidence="2" type="ORF">FB547_11060</name>
</gene>
<dbReference type="EMBL" id="VIVL01000010">
    <property type="protein sequence ID" value="TWD77098.1"/>
    <property type="molecule type" value="Genomic_DNA"/>
</dbReference>
<dbReference type="GO" id="GO:0016020">
    <property type="term" value="C:membrane"/>
    <property type="evidence" value="ECO:0007669"/>
    <property type="project" value="TreeGrafter"/>
</dbReference>
<reference evidence="2 3" key="1">
    <citation type="submission" date="2019-06" db="EMBL/GenBank/DDBJ databases">
        <title>Sorghum-associated microbial communities from plants grown in Nebraska, USA.</title>
        <authorList>
            <person name="Schachtman D."/>
        </authorList>
    </citation>
    <scope>NUCLEOTIDE SEQUENCE [LARGE SCALE GENOMIC DNA]</scope>
    <source>
        <strain evidence="2 3">T529</strain>
    </source>
</reference>